<sequence length="165" mass="17309">MKPQGAWLLLAASAAVLGACSTTAPPTGPAAAPAGMKWNAFATPDAEQRLAYGLPDSDVVGIIFSCRRKATRVGFLTNLAEGKPGSGSVRFRSGKVQGRYAAKLIPSEIADGLDATGQIPLADPVLAAFEKTGLISQVEDRAYPQDARTPAERADIKRFFGFCRG</sequence>
<comment type="caution">
    <text evidence="2">The sequence shown here is derived from an EMBL/GenBank/DDBJ whole genome shotgun (WGS) entry which is preliminary data.</text>
</comment>
<reference evidence="2 3" key="1">
    <citation type="submission" date="2023-07" db="EMBL/GenBank/DDBJ databases">
        <title>Sorghum-associated microbial communities from plants grown in Nebraska, USA.</title>
        <authorList>
            <person name="Schachtman D."/>
        </authorList>
    </citation>
    <scope>NUCLEOTIDE SEQUENCE [LARGE SCALE GENOMIC DNA]</scope>
    <source>
        <strain evidence="2 3">DS2154</strain>
    </source>
</reference>
<evidence type="ECO:0000313" key="3">
    <source>
        <dbReference type="Proteomes" id="UP001262754"/>
    </source>
</evidence>
<dbReference type="EMBL" id="JAVDRL010000021">
    <property type="protein sequence ID" value="MDR6534197.1"/>
    <property type="molecule type" value="Genomic_DNA"/>
</dbReference>
<dbReference type="Proteomes" id="UP001262754">
    <property type="component" value="Unassembled WGS sequence"/>
</dbReference>
<evidence type="ECO:0000313" key="2">
    <source>
        <dbReference type="EMBL" id="MDR6534197.1"/>
    </source>
</evidence>
<dbReference type="RefSeq" id="WP_156402319.1">
    <property type="nucleotide sequence ID" value="NZ_BMLD01000023.1"/>
</dbReference>
<evidence type="ECO:0000256" key="1">
    <source>
        <dbReference type="SAM" id="SignalP"/>
    </source>
</evidence>
<name>A0ABU1N6V7_9CAUL</name>
<feature type="chain" id="PRO_5045252652" description="Lipoprotein" evidence="1">
    <location>
        <begin position="25"/>
        <end position="165"/>
    </location>
</feature>
<gene>
    <name evidence="2" type="ORF">J2800_004968</name>
</gene>
<evidence type="ECO:0008006" key="4">
    <source>
        <dbReference type="Google" id="ProtNLM"/>
    </source>
</evidence>
<organism evidence="2 3">
    <name type="scientific">Caulobacter rhizosphaerae</name>
    <dbReference type="NCBI Taxonomy" id="2010972"/>
    <lineage>
        <taxon>Bacteria</taxon>
        <taxon>Pseudomonadati</taxon>
        <taxon>Pseudomonadota</taxon>
        <taxon>Alphaproteobacteria</taxon>
        <taxon>Caulobacterales</taxon>
        <taxon>Caulobacteraceae</taxon>
        <taxon>Caulobacter</taxon>
    </lineage>
</organism>
<feature type="signal peptide" evidence="1">
    <location>
        <begin position="1"/>
        <end position="24"/>
    </location>
</feature>
<accession>A0ABU1N6V7</accession>
<protein>
    <recommendedName>
        <fullName evidence="4">Lipoprotein</fullName>
    </recommendedName>
</protein>
<keyword evidence="3" id="KW-1185">Reference proteome</keyword>
<dbReference type="PROSITE" id="PS51257">
    <property type="entry name" value="PROKAR_LIPOPROTEIN"/>
    <property type="match status" value="1"/>
</dbReference>
<keyword evidence="1" id="KW-0732">Signal</keyword>
<proteinExistence type="predicted"/>